<evidence type="ECO:0000313" key="1">
    <source>
        <dbReference type="EMBL" id="KAI8532369.1"/>
    </source>
</evidence>
<protein>
    <submittedName>
        <fullName evidence="1">Uncharacterized protein</fullName>
    </submittedName>
</protein>
<organism evidence="1 2">
    <name type="scientific">Rhododendron molle</name>
    <name type="common">Chinese azalea</name>
    <name type="synonym">Azalea mollis</name>
    <dbReference type="NCBI Taxonomy" id="49168"/>
    <lineage>
        <taxon>Eukaryota</taxon>
        <taxon>Viridiplantae</taxon>
        <taxon>Streptophyta</taxon>
        <taxon>Embryophyta</taxon>
        <taxon>Tracheophyta</taxon>
        <taxon>Spermatophyta</taxon>
        <taxon>Magnoliopsida</taxon>
        <taxon>eudicotyledons</taxon>
        <taxon>Gunneridae</taxon>
        <taxon>Pentapetalae</taxon>
        <taxon>asterids</taxon>
        <taxon>Ericales</taxon>
        <taxon>Ericaceae</taxon>
        <taxon>Ericoideae</taxon>
        <taxon>Rhodoreae</taxon>
        <taxon>Rhododendron</taxon>
    </lineage>
</organism>
<accession>A0ACC0LVH9</accession>
<keyword evidence="2" id="KW-1185">Reference proteome</keyword>
<gene>
    <name evidence="1" type="ORF">RHMOL_Rhmol11G0209600</name>
</gene>
<evidence type="ECO:0000313" key="2">
    <source>
        <dbReference type="Proteomes" id="UP001062846"/>
    </source>
</evidence>
<proteinExistence type="predicted"/>
<name>A0ACC0LVH9_RHOML</name>
<dbReference type="Proteomes" id="UP001062846">
    <property type="component" value="Chromosome 11"/>
</dbReference>
<dbReference type="EMBL" id="CM046398">
    <property type="protein sequence ID" value="KAI8532369.1"/>
    <property type="molecule type" value="Genomic_DNA"/>
</dbReference>
<sequence length="290" mass="33047">MRPQEYNVRACSSNDKNYFIGSIHGSQTLYDHYERKITSILNSDNLNKAILVLLEKYKNKPWLLEDETGQFQYHGHLEGAQSATYYLLMLQGKEFAAIPAGSCCCTCMKSSASFLIFIFSIRFFFKYNFNKVAQYKQLTLEEAEEKMKNRRKTADGYQRWMMKAANNGAAAFGEVEKFDDKESGAGGGRGRRKTSGDEEENNALDRGEEDEEEEEARKSRLGLNKRSGDDDEEGPRGGDLDMDDDDDAEKGDDWEHEESFTDDDEAVAIDPEEREDLARPSPELELMLIP</sequence>
<comment type="caution">
    <text evidence="1">The sequence shown here is derived from an EMBL/GenBank/DDBJ whole genome shotgun (WGS) entry which is preliminary data.</text>
</comment>
<reference evidence="1" key="1">
    <citation type="submission" date="2022-02" db="EMBL/GenBank/DDBJ databases">
        <title>Plant Genome Project.</title>
        <authorList>
            <person name="Zhang R.-G."/>
        </authorList>
    </citation>
    <scope>NUCLEOTIDE SEQUENCE</scope>
    <source>
        <strain evidence="1">AT1</strain>
    </source>
</reference>